<evidence type="ECO:0000313" key="3">
    <source>
        <dbReference type="Proteomes" id="UP000784294"/>
    </source>
</evidence>
<protein>
    <submittedName>
        <fullName evidence="2">Uncharacterized protein</fullName>
    </submittedName>
</protein>
<feature type="region of interest" description="Disordered" evidence="1">
    <location>
        <begin position="105"/>
        <end position="138"/>
    </location>
</feature>
<proteinExistence type="predicted"/>
<evidence type="ECO:0000313" key="2">
    <source>
        <dbReference type="EMBL" id="VEL41751.1"/>
    </source>
</evidence>
<reference evidence="2" key="1">
    <citation type="submission" date="2018-11" db="EMBL/GenBank/DDBJ databases">
        <authorList>
            <consortium name="Pathogen Informatics"/>
        </authorList>
    </citation>
    <scope>NUCLEOTIDE SEQUENCE</scope>
</reference>
<keyword evidence="3" id="KW-1185">Reference proteome</keyword>
<accession>A0A448XPM5</accession>
<dbReference type="EMBL" id="CAAALY010270848">
    <property type="protein sequence ID" value="VEL41751.1"/>
    <property type="molecule type" value="Genomic_DNA"/>
</dbReference>
<organism evidence="2 3">
    <name type="scientific">Protopolystoma xenopodis</name>
    <dbReference type="NCBI Taxonomy" id="117903"/>
    <lineage>
        <taxon>Eukaryota</taxon>
        <taxon>Metazoa</taxon>
        <taxon>Spiralia</taxon>
        <taxon>Lophotrochozoa</taxon>
        <taxon>Platyhelminthes</taxon>
        <taxon>Monogenea</taxon>
        <taxon>Polyopisthocotylea</taxon>
        <taxon>Polystomatidea</taxon>
        <taxon>Polystomatidae</taxon>
        <taxon>Protopolystoma</taxon>
    </lineage>
</organism>
<dbReference type="Proteomes" id="UP000784294">
    <property type="component" value="Unassembled WGS sequence"/>
</dbReference>
<comment type="caution">
    <text evidence="2">The sequence shown here is derived from an EMBL/GenBank/DDBJ whole genome shotgun (WGS) entry which is preliminary data.</text>
</comment>
<evidence type="ECO:0000256" key="1">
    <source>
        <dbReference type="SAM" id="MobiDB-lite"/>
    </source>
</evidence>
<name>A0A448XPM5_9PLAT</name>
<sequence length="156" mass="17101">MFSENFAYCLSLLICVVHETEDLLLSSEFLKPPPLTSVRGVISQPGIENDLSNLSSISSKLLSDGTFSSFEFDAETIFLRLEVSLASSPAATTRVALGDLSLVENSGDSSFSPKKVSPQEDEVQQDMDFKPNKTTNLKSLQKPATEIHLFRIPSSR</sequence>
<dbReference type="AlphaFoldDB" id="A0A448XPM5"/>
<gene>
    <name evidence="2" type="ORF">PXEA_LOCUS35191</name>
</gene>